<evidence type="ECO:0000256" key="7">
    <source>
        <dbReference type="ARBA" id="ARBA00023004"/>
    </source>
</evidence>
<dbReference type="SUPFAM" id="SSF51905">
    <property type="entry name" value="FAD/NAD(P)-binding domain"/>
    <property type="match status" value="2"/>
</dbReference>
<dbReference type="EMBL" id="DTHB01000027">
    <property type="protein sequence ID" value="HGB14259.1"/>
    <property type="molecule type" value="Genomic_DNA"/>
</dbReference>
<keyword evidence="7" id="KW-0408">Iron</keyword>
<evidence type="ECO:0000313" key="10">
    <source>
        <dbReference type="EMBL" id="HGB14259.1"/>
    </source>
</evidence>
<evidence type="ECO:0000256" key="8">
    <source>
        <dbReference type="ARBA" id="ARBA00023014"/>
    </source>
</evidence>
<keyword evidence="6" id="KW-0560">Oxidoreductase</keyword>
<protein>
    <submittedName>
        <fullName evidence="10">CoB--CoM heterodisulfide reductase iron-sulfur subunit A family protein</fullName>
    </submittedName>
</protein>
<comment type="cofactor">
    <cofactor evidence="1">
        <name>FAD</name>
        <dbReference type="ChEBI" id="CHEBI:57692"/>
    </cofactor>
</comment>
<keyword evidence="4" id="KW-0479">Metal-binding</keyword>
<dbReference type="PROSITE" id="PS00198">
    <property type="entry name" value="4FE4S_FER_1"/>
    <property type="match status" value="2"/>
</dbReference>
<gene>
    <name evidence="10" type="ORF">ENV62_03340</name>
</gene>
<dbReference type="Pfam" id="PF00037">
    <property type="entry name" value="Fer4"/>
    <property type="match status" value="1"/>
</dbReference>
<comment type="similarity">
    <text evidence="2">Belongs to the HdrA family.</text>
</comment>
<keyword evidence="5" id="KW-0274">FAD</keyword>
<dbReference type="PANTHER" id="PTHR43498">
    <property type="entry name" value="FERREDOXIN:COB-COM HETERODISULFIDE REDUCTASE SUBUNIT A"/>
    <property type="match status" value="1"/>
</dbReference>
<dbReference type="InterPro" id="IPR017900">
    <property type="entry name" value="4Fe4S_Fe_S_CS"/>
</dbReference>
<dbReference type="Gene3D" id="3.30.70.20">
    <property type="match status" value="2"/>
</dbReference>
<keyword evidence="8" id="KW-0411">Iron-sulfur</keyword>
<feature type="domain" description="4Fe-4S ferredoxin-type" evidence="9">
    <location>
        <begin position="940"/>
        <end position="969"/>
    </location>
</feature>
<evidence type="ECO:0000256" key="6">
    <source>
        <dbReference type="ARBA" id="ARBA00023002"/>
    </source>
</evidence>
<evidence type="ECO:0000256" key="4">
    <source>
        <dbReference type="ARBA" id="ARBA00022723"/>
    </source>
</evidence>
<dbReference type="Gene3D" id="3.50.50.60">
    <property type="entry name" value="FAD/NAD(P)-binding domain"/>
    <property type="match status" value="1"/>
</dbReference>
<dbReference type="PANTHER" id="PTHR43498:SF1">
    <property type="entry name" value="COB--COM HETERODISULFIDE REDUCTASE IRON-SULFUR SUBUNIT A"/>
    <property type="match status" value="1"/>
</dbReference>
<dbReference type="Gene3D" id="3.40.50.720">
    <property type="entry name" value="NAD(P)-binding Rossmann-like Domain"/>
    <property type="match status" value="1"/>
</dbReference>
<keyword evidence="5" id="KW-0285">Flavoprotein</keyword>
<dbReference type="AlphaFoldDB" id="A0A7C3SIQ4"/>
<dbReference type="GO" id="GO:0016491">
    <property type="term" value="F:oxidoreductase activity"/>
    <property type="evidence" value="ECO:0007669"/>
    <property type="project" value="UniProtKB-KW"/>
</dbReference>
<dbReference type="SUPFAM" id="SSF54862">
    <property type="entry name" value="4Fe-4S ferredoxins"/>
    <property type="match status" value="1"/>
</dbReference>
<evidence type="ECO:0000256" key="3">
    <source>
        <dbReference type="ARBA" id="ARBA00022485"/>
    </source>
</evidence>
<dbReference type="PROSITE" id="PS51379">
    <property type="entry name" value="4FE4S_FER_2"/>
    <property type="match status" value="4"/>
</dbReference>
<dbReference type="Pfam" id="PF12831">
    <property type="entry name" value="FAD_oxidored"/>
    <property type="match status" value="1"/>
</dbReference>
<dbReference type="Pfam" id="PF07992">
    <property type="entry name" value="Pyr_redox_2"/>
    <property type="match status" value="1"/>
</dbReference>
<dbReference type="GO" id="GO:0046872">
    <property type="term" value="F:metal ion binding"/>
    <property type="evidence" value="ECO:0007669"/>
    <property type="project" value="UniProtKB-KW"/>
</dbReference>
<sequence length="1013" mass="109339">MALSRPLHRIASHRVLVVGGGIAGMQAALNLAAGGLSVTLVEEGPALGGIMAQLDKTFPTNDCAMCILSPRMLEIARHPLIEILTLTRVTDLAGEAGDFYAVLSRRPRYVEVDKCSGCGECTRVCPVRLPDPFNLGLSFTKAIHVPFPQAVPQAAYIAPEACRVFWGKPCEACLKVCPAGAINLAQTPEHVVRRVGAVILAAGTRPAPVNGFPGAEHADVVTGLQFERLLSATGPHGGKLLRPSDRTEPRSIAFIQCVGSRDPRSGAAYCSAVCCMAALKEALVAKELSGAGADTALFYMDLRAHGKGYEEYLERAREEGVRLIRSRVTRVTPQAGGGVLVLYTDDRGRPCTQGFDLAVLSTGLRPAASLPEWARRLGVKPEVHGFVSASSQNPVLTTKAGILVCGAVREPMDIPETVVAASAAAQAAAQLLALSPRTRAPRPELPPPQATESALRLGVFLCHCGTNIAATVNLEKLASAVRQLPGVVLVEDHLFLCSVDASRHLQEAIRQHALNRVVVAACTPRTHETVFQEVLTAAGLNPGFLSFANIREQCAWVHQGDPAGALRAAERIVAMAVGRARYLKPIVVHRIPVIPQALVVGGGVAGLSAALSLADLGFPTYILEREPHLGGLARKLRFTLEGHDPRLLLDHLETAALGHAKVKVLTETELLKTEGGVGRFTSLIRRRTPAGYEDRELQHGVLLLATGGREFSPQGRLLYGEDPRVLTQLELEEKIHLRDPCLEKARRLVMIQCVGSREPEHPYCSRLCCSEAVKNALQLKSRYPLVDITVLYRDIRTFGFREDFYREAKEKGVKFIPFEPDRPPRVEAPRRRPLRVHLWDHLLNQEVDLAADLVVLSAGLEPAPGSDQLARLLGVPRTTGGFFQEVHLKLRPVETAVDGVFICGVAHYPKSLSETVAQAQAAAAQAAAILFQEELTTGELFAILDNRKCRRCLTCVGLCPYRAVRLTARGLPEIQTVVCRGCGICAAACPAAAITMSRFTDDELLAQIRAALQ</sequence>
<keyword evidence="3" id="KW-0004">4Fe-4S</keyword>
<evidence type="ECO:0000256" key="2">
    <source>
        <dbReference type="ARBA" id="ARBA00006561"/>
    </source>
</evidence>
<dbReference type="InterPro" id="IPR039650">
    <property type="entry name" value="HdrA-like"/>
</dbReference>
<evidence type="ECO:0000259" key="9">
    <source>
        <dbReference type="PROSITE" id="PS51379"/>
    </source>
</evidence>
<dbReference type="InterPro" id="IPR023753">
    <property type="entry name" value="FAD/NAD-binding_dom"/>
</dbReference>
<feature type="domain" description="4Fe-4S ferredoxin-type" evidence="9">
    <location>
        <begin position="105"/>
        <end position="135"/>
    </location>
</feature>
<evidence type="ECO:0000256" key="5">
    <source>
        <dbReference type="ARBA" id="ARBA00022827"/>
    </source>
</evidence>
<name>A0A7C3SIQ4_9BACT</name>
<feature type="domain" description="4Fe-4S ferredoxin-type" evidence="9">
    <location>
        <begin position="970"/>
        <end position="999"/>
    </location>
</feature>
<feature type="domain" description="4Fe-4S ferredoxin-type" evidence="9">
    <location>
        <begin position="153"/>
        <end position="187"/>
    </location>
</feature>
<accession>A0A7C3SIQ4</accession>
<dbReference type="InterPro" id="IPR036188">
    <property type="entry name" value="FAD/NAD-bd_sf"/>
</dbReference>
<dbReference type="InterPro" id="IPR017896">
    <property type="entry name" value="4Fe4S_Fe-S-bd"/>
</dbReference>
<dbReference type="GO" id="GO:0051539">
    <property type="term" value="F:4 iron, 4 sulfur cluster binding"/>
    <property type="evidence" value="ECO:0007669"/>
    <property type="project" value="UniProtKB-KW"/>
</dbReference>
<reference evidence="10" key="1">
    <citation type="journal article" date="2020" name="mSystems">
        <title>Genome- and Community-Level Interaction Insights into Carbon Utilization and Element Cycling Functions of Hydrothermarchaeota in Hydrothermal Sediment.</title>
        <authorList>
            <person name="Zhou Z."/>
            <person name="Liu Y."/>
            <person name="Xu W."/>
            <person name="Pan J."/>
            <person name="Luo Z.H."/>
            <person name="Li M."/>
        </authorList>
    </citation>
    <scope>NUCLEOTIDE SEQUENCE [LARGE SCALE GENOMIC DNA]</scope>
    <source>
        <strain evidence="10">SpSt-776</strain>
    </source>
</reference>
<proteinExistence type="inferred from homology"/>
<evidence type="ECO:0000256" key="1">
    <source>
        <dbReference type="ARBA" id="ARBA00001974"/>
    </source>
</evidence>
<organism evidence="10">
    <name type="scientific">Desulfobacca acetoxidans</name>
    <dbReference type="NCBI Taxonomy" id="60893"/>
    <lineage>
        <taxon>Bacteria</taxon>
        <taxon>Pseudomonadati</taxon>
        <taxon>Thermodesulfobacteriota</taxon>
        <taxon>Desulfobaccia</taxon>
        <taxon>Desulfobaccales</taxon>
        <taxon>Desulfobaccaceae</taxon>
        <taxon>Desulfobacca</taxon>
    </lineage>
</organism>
<comment type="caution">
    <text evidence="10">The sequence shown here is derived from an EMBL/GenBank/DDBJ whole genome shotgun (WGS) entry which is preliminary data.</text>
</comment>